<evidence type="ECO:0000256" key="6">
    <source>
        <dbReference type="ARBA" id="ARBA00023012"/>
    </source>
</evidence>
<dbReference type="SMART" id="SM00065">
    <property type="entry name" value="GAF"/>
    <property type="match status" value="1"/>
</dbReference>
<keyword evidence="5 9" id="KW-0418">Kinase</keyword>
<dbReference type="InterPro" id="IPR029016">
    <property type="entry name" value="GAF-like_dom_sf"/>
</dbReference>
<dbReference type="SMART" id="SM00388">
    <property type="entry name" value="HisKA"/>
    <property type="match status" value="1"/>
</dbReference>
<dbReference type="SUPFAM" id="SSF47384">
    <property type="entry name" value="Homodimeric domain of signal transducing histidine kinase"/>
    <property type="match status" value="1"/>
</dbReference>
<dbReference type="Pfam" id="PF01590">
    <property type="entry name" value="GAF"/>
    <property type="match status" value="1"/>
</dbReference>
<evidence type="ECO:0000256" key="2">
    <source>
        <dbReference type="ARBA" id="ARBA00012438"/>
    </source>
</evidence>
<evidence type="ECO:0000259" key="8">
    <source>
        <dbReference type="PROSITE" id="PS50109"/>
    </source>
</evidence>
<dbReference type="Pfam" id="PF00512">
    <property type="entry name" value="HisKA"/>
    <property type="match status" value="1"/>
</dbReference>
<dbReference type="InterPro" id="IPR036890">
    <property type="entry name" value="HATPase_C_sf"/>
</dbReference>
<dbReference type="Pfam" id="PF02518">
    <property type="entry name" value="HATPase_c"/>
    <property type="match status" value="1"/>
</dbReference>
<dbReference type="PANTHER" id="PTHR43711">
    <property type="entry name" value="TWO-COMPONENT HISTIDINE KINASE"/>
    <property type="match status" value="1"/>
</dbReference>
<evidence type="ECO:0000313" key="9">
    <source>
        <dbReference type="EMBL" id="SEM59516.1"/>
    </source>
</evidence>
<accession>A0A1H7ZMI0</accession>
<dbReference type="SUPFAM" id="SSF55781">
    <property type="entry name" value="GAF domain-like"/>
    <property type="match status" value="1"/>
</dbReference>
<proteinExistence type="predicted"/>
<keyword evidence="10" id="KW-1185">Reference proteome</keyword>
<dbReference type="Gene3D" id="3.30.450.40">
    <property type="match status" value="1"/>
</dbReference>
<dbReference type="InterPro" id="IPR036097">
    <property type="entry name" value="HisK_dim/P_sf"/>
</dbReference>
<dbReference type="InterPro" id="IPR050736">
    <property type="entry name" value="Sensor_HK_Regulatory"/>
</dbReference>
<dbReference type="InterPro" id="IPR003661">
    <property type="entry name" value="HisK_dim/P_dom"/>
</dbReference>
<feature type="transmembrane region" description="Helical" evidence="7">
    <location>
        <begin position="20"/>
        <end position="42"/>
    </location>
</feature>
<dbReference type="InterPro" id="IPR004358">
    <property type="entry name" value="Sig_transdc_His_kin-like_C"/>
</dbReference>
<dbReference type="InterPro" id="IPR003018">
    <property type="entry name" value="GAF"/>
</dbReference>
<dbReference type="STRING" id="245187.SAMN04488003_10244"/>
<dbReference type="Gene3D" id="1.10.287.130">
    <property type="match status" value="1"/>
</dbReference>
<dbReference type="CDD" id="cd00082">
    <property type="entry name" value="HisKA"/>
    <property type="match status" value="1"/>
</dbReference>
<evidence type="ECO:0000256" key="1">
    <source>
        <dbReference type="ARBA" id="ARBA00000085"/>
    </source>
</evidence>
<name>A0A1H7ZMI0_9RHOB</name>
<dbReference type="AlphaFoldDB" id="A0A1H7ZMI0"/>
<keyword evidence="6" id="KW-0902">Two-component regulatory system</keyword>
<evidence type="ECO:0000256" key="7">
    <source>
        <dbReference type="SAM" id="Phobius"/>
    </source>
</evidence>
<protein>
    <recommendedName>
        <fullName evidence="2">histidine kinase</fullName>
        <ecNumber evidence="2">2.7.13.3</ecNumber>
    </recommendedName>
</protein>
<dbReference type="InterPro" id="IPR003594">
    <property type="entry name" value="HATPase_dom"/>
</dbReference>
<dbReference type="PANTHER" id="PTHR43711:SF26">
    <property type="entry name" value="SENSOR HISTIDINE KINASE RCSC"/>
    <property type="match status" value="1"/>
</dbReference>
<feature type="domain" description="Histidine kinase" evidence="8">
    <location>
        <begin position="183"/>
        <end position="399"/>
    </location>
</feature>
<dbReference type="GO" id="GO:0000155">
    <property type="term" value="F:phosphorelay sensor kinase activity"/>
    <property type="evidence" value="ECO:0007669"/>
    <property type="project" value="InterPro"/>
</dbReference>
<dbReference type="PRINTS" id="PR00344">
    <property type="entry name" value="BCTRLSENSOR"/>
</dbReference>
<dbReference type="SMART" id="SM00387">
    <property type="entry name" value="HATPase_c"/>
    <property type="match status" value="1"/>
</dbReference>
<keyword evidence="3" id="KW-0597">Phosphoprotein</keyword>
<dbReference type="InterPro" id="IPR005467">
    <property type="entry name" value="His_kinase_dom"/>
</dbReference>
<dbReference type="EMBL" id="FOCI01000002">
    <property type="protein sequence ID" value="SEM59516.1"/>
    <property type="molecule type" value="Genomic_DNA"/>
</dbReference>
<keyword evidence="7" id="KW-1133">Transmembrane helix</keyword>
<sequence>MPKSYTFEALGLLHGTPDTALANIATLAALIFGVPLSCVTVVDRPQGRQHIAAGIGPLADLLDPAGLPLEHSVCRFVQDAGSTVAISDLQSDPRTADNPVLLAAGLRSYIGSPIHALTGKAVGTICCMSQSPRNWTPRDIAMLEHLAANVDAVVRLRALERQTSTTDARMQDDRVRRAGYAAHLGHEIRTPLTGIVAATRLLGQASDPAQTTRLVGLLDRSASKLLHFVSDVMDLAEVDGADAVVEEVPLSLRDLMADLLSGMRPAADAKGIALHLDDRLGAVRHRGDAATLSTVMRKVLGNAIRFTDEGSVTLRLQEDAYGQVLIDVIDTGCGVAPAFHDALFEEFEAAEPNAARAHGGTGLGLAIVRRMIEGMDGSITLRSTPGHGATVAIALPLQPVVELAVAI</sequence>
<dbReference type="RefSeq" id="WP_089898435.1">
    <property type="nucleotide sequence ID" value="NZ_FOCI01000002.1"/>
</dbReference>
<evidence type="ECO:0000313" key="10">
    <source>
        <dbReference type="Proteomes" id="UP000199585"/>
    </source>
</evidence>
<dbReference type="Gene3D" id="3.30.565.10">
    <property type="entry name" value="Histidine kinase-like ATPase, C-terminal domain"/>
    <property type="match status" value="1"/>
</dbReference>
<evidence type="ECO:0000256" key="3">
    <source>
        <dbReference type="ARBA" id="ARBA00022553"/>
    </source>
</evidence>
<comment type="catalytic activity">
    <reaction evidence="1">
        <text>ATP + protein L-histidine = ADP + protein N-phospho-L-histidine.</text>
        <dbReference type="EC" id="2.7.13.3"/>
    </reaction>
</comment>
<keyword evidence="7" id="KW-0472">Membrane</keyword>
<dbReference type="OrthoDB" id="9801651at2"/>
<reference evidence="9 10" key="1">
    <citation type="submission" date="2016-10" db="EMBL/GenBank/DDBJ databases">
        <authorList>
            <person name="de Groot N.N."/>
        </authorList>
    </citation>
    <scope>NUCLEOTIDE SEQUENCE [LARGE SCALE GENOMIC DNA]</scope>
    <source>
        <strain evidence="9 10">DSM 16213</strain>
    </source>
</reference>
<dbReference type="Proteomes" id="UP000199585">
    <property type="component" value="Unassembled WGS sequence"/>
</dbReference>
<organism evidence="9 10">
    <name type="scientific">Loktanella fryxellensis</name>
    <dbReference type="NCBI Taxonomy" id="245187"/>
    <lineage>
        <taxon>Bacteria</taxon>
        <taxon>Pseudomonadati</taxon>
        <taxon>Pseudomonadota</taxon>
        <taxon>Alphaproteobacteria</taxon>
        <taxon>Rhodobacterales</taxon>
        <taxon>Roseobacteraceae</taxon>
        <taxon>Loktanella</taxon>
    </lineage>
</organism>
<gene>
    <name evidence="9" type="ORF">SAMN04488003_10244</name>
</gene>
<dbReference type="EC" id="2.7.13.3" evidence="2"/>
<keyword evidence="4" id="KW-0808">Transferase</keyword>
<evidence type="ECO:0000256" key="5">
    <source>
        <dbReference type="ARBA" id="ARBA00022777"/>
    </source>
</evidence>
<keyword evidence="7" id="KW-0812">Transmembrane</keyword>
<dbReference type="PROSITE" id="PS50109">
    <property type="entry name" value="HIS_KIN"/>
    <property type="match status" value="1"/>
</dbReference>
<evidence type="ECO:0000256" key="4">
    <source>
        <dbReference type="ARBA" id="ARBA00022679"/>
    </source>
</evidence>
<dbReference type="SUPFAM" id="SSF55874">
    <property type="entry name" value="ATPase domain of HSP90 chaperone/DNA topoisomerase II/histidine kinase"/>
    <property type="match status" value="1"/>
</dbReference>